<dbReference type="PROSITE" id="PS00058">
    <property type="entry name" value="DNA_MISMATCH_REPAIR_1"/>
    <property type="match status" value="1"/>
</dbReference>
<dbReference type="GO" id="GO:0140664">
    <property type="term" value="F:ATP-dependent DNA damage sensor activity"/>
    <property type="evidence" value="ECO:0007669"/>
    <property type="project" value="InterPro"/>
</dbReference>
<dbReference type="InterPro" id="IPR002099">
    <property type="entry name" value="MutL/Mlh/PMS"/>
</dbReference>
<dbReference type="EMBL" id="JAEPRA010000001">
    <property type="protein sequence ID" value="KAG2189405.1"/>
    <property type="molecule type" value="Genomic_DNA"/>
</dbReference>
<feature type="compositionally biased region" description="Basic and acidic residues" evidence="2">
    <location>
        <begin position="415"/>
        <end position="430"/>
    </location>
</feature>
<dbReference type="InterPro" id="IPR036890">
    <property type="entry name" value="HATPase_C_sf"/>
</dbReference>
<dbReference type="GO" id="GO:0030983">
    <property type="term" value="F:mismatched DNA binding"/>
    <property type="evidence" value="ECO:0007669"/>
    <property type="project" value="InterPro"/>
</dbReference>
<dbReference type="InterPro" id="IPR014762">
    <property type="entry name" value="DNA_mismatch_repair_CS"/>
</dbReference>
<accession>A0A8H7QCM2</accession>
<feature type="region of interest" description="Disordered" evidence="2">
    <location>
        <begin position="313"/>
        <end position="337"/>
    </location>
</feature>
<dbReference type="GO" id="GO:0032389">
    <property type="term" value="C:MutLalpha complex"/>
    <property type="evidence" value="ECO:0007669"/>
    <property type="project" value="TreeGrafter"/>
</dbReference>
<name>A0A8H7QCM2_9FUNG</name>
<evidence type="ECO:0000256" key="2">
    <source>
        <dbReference type="SAM" id="MobiDB-lite"/>
    </source>
</evidence>
<feature type="compositionally biased region" description="Acidic residues" evidence="2">
    <location>
        <begin position="404"/>
        <end position="414"/>
    </location>
</feature>
<dbReference type="AlphaFoldDB" id="A0A8H7QCM2"/>
<dbReference type="Gene3D" id="3.30.565.10">
    <property type="entry name" value="Histidine kinase-like ATPase, C-terminal domain"/>
    <property type="match status" value="1"/>
</dbReference>
<feature type="region of interest" description="Disordered" evidence="2">
    <location>
        <begin position="461"/>
        <end position="489"/>
    </location>
</feature>
<dbReference type="InterPro" id="IPR038973">
    <property type="entry name" value="MutL/Mlh/Pms-like"/>
</dbReference>
<organism evidence="3 4">
    <name type="scientific">Umbelopsis vinacea</name>
    <dbReference type="NCBI Taxonomy" id="44442"/>
    <lineage>
        <taxon>Eukaryota</taxon>
        <taxon>Fungi</taxon>
        <taxon>Fungi incertae sedis</taxon>
        <taxon>Mucoromycota</taxon>
        <taxon>Mucoromycotina</taxon>
        <taxon>Umbelopsidomycetes</taxon>
        <taxon>Umbelopsidales</taxon>
        <taxon>Umbelopsidaceae</taxon>
        <taxon>Umbelopsis</taxon>
    </lineage>
</organism>
<protein>
    <recommendedName>
        <fullName evidence="5">DNA mismatch repair protein S5 domain-containing protein</fullName>
    </recommendedName>
</protein>
<comment type="similarity">
    <text evidence="1">Belongs to the DNA mismatch repair MutL/HexB family.</text>
</comment>
<dbReference type="PANTHER" id="PTHR10073">
    <property type="entry name" value="DNA MISMATCH REPAIR PROTEIN MLH, PMS, MUTL"/>
    <property type="match status" value="1"/>
</dbReference>
<dbReference type="GO" id="GO:0006298">
    <property type="term" value="P:mismatch repair"/>
    <property type="evidence" value="ECO:0007669"/>
    <property type="project" value="InterPro"/>
</dbReference>
<keyword evidence="4" id="KW-1185">Reference proteome</keyword>
<evidence type="ECO:0000256" key="1">
    <source>
        <dbReference type="ARBA" id="ARBA00006082"/>
    </source>
</evidence>
<dbReference type="GO" id="GO:0016887">
    <property type="term" value="F:ATP hydrolysis activity"/>
    <property type="evidence" value="ECO:0007669"/>
    <property type="project" value="InterPro"/>
</dbReference>
<comment type="caution">
    <text evidence="3">The sequence shown here is derived from an EMBL/GenBank/DDBJ whole genome shotgun (WGS) entry which is preliminary data.</text>
</comment>
<feature type="compositionally biased region" description="Basic and acidic residues" evidence="2">
    <location>
        <begin position="469"/>
        <end position="489"/>
    </location>
</feature>
<evidence type="ECO:0000313" key="4">
    <source>
        <dbReference type="Proteomes" id="UP000612746"/>
    </source>
</evidence>
<dbReference type="Pfam" id="PF13589">
    <property type="entry name" value="HATPase_c_3"/>
    <property type="match status" value="1"/>
</dbReference>
<evidence type="ECO:0008006" key="5">
    <source>
        <dbReference type="Google" id="ProtNLM"/>
    </source>
</evidence>
<dbReference type="OrthoDB" id="10263226at2759"/>
<dbReference type="SUPFAM" id="SSF55874">
    <property type="entry name" value="ATPase domain of HSP90 chaperone/DNA topoisomerase II/histidine kinase"/>
    <property type="match status" value="1"/>
</dbReference>
<feature type="region of interest" description="Disordered" evidence="2">
    <location>
        <begin position="404"/>
        <end position="441"/>
    </location>
</feature>
<dbReference type="FunFam" id="3.30.565.10:FF:000014">
    <property type="entry name" value="Mismatch repair endonuclease pms1, putative"/>
    <property type="match status" value="1"/>
</dbReference>
<dbReference type="Proteomes" id="UP000612746">
    <property type="component" value="Unassembled WGS sequence"/>
</dbReference>
<gene>
    <name evidence="3" type="ORF">INT44_004547</name>
</gene>
<dbReference type="CDD" id="cd16926">
    <property type="entry name" value="HATPase_MutL-MLH-PMS-like"/>
    <property type="match status" value="1"/>
</dbReference>
<proteinExistence type="inferred from homology"/>
<reference evidence="3" key="1">
    <citation type="submission" date="2020-12" db="EMBL/GenBank/DDBJ databases">
        <title>Metabolic potential, ecology and presence of endohyphal bacteria is reflected in genomic diversity of Mucoromycotina.</title>
        <authorList>
            <person name="Muszewska A."/>
            <person name="Okrasinska A."/>
            <person name="Steczkiewicz K."/>
            <person name="Drgas O."/>
            <person name="Orlowska M."/>
            <person name="Perlinska-Lenart U."/>
            <person name="Aleksandrzak-Piekarczyk T."/>
            <person name="Szatraj K."/>
            <person name="Zielenkiewicz U."/>
            <person name="Pilsyk S."/>
            <person name="Malc E."/>
            <person name="Mieczkowski P."/>
            <person name="Kruszewska J.S."/>
            <person name="Biernat P."/>
            <person name="Pawlowska J."/>
        </authorList>
    </citation>
    <scope>NUCLEOTIDE SEQUENCE</scope>
    <source>
        <strain evidence="3">WA0000051536</strain>
    </source>
</reference>
<sequence length="489" mass="54124">MSKAIKAIDERSVHRICSGQVVLDLATAVKELVENSLDAGATAIDIRFKDHGIESLEVIDNGFGLDTSDYETLALKHYTSKISKFEDLVDVATFGFRGEALSSLCALANLTVTTATAAQAPAGYRLEYDSNGKLASKTSAARSSGMTIQLSSLFYSLPVRHREFKKNIKREFAKALNIIQAYAIISPNVRIVASNQIGKGASNKVITCNANKTIRDNIANIFGAKVISQIIPVNLSLSQAANDTPTVDESNDEKNRALNEIFRSFISNQYPFAILDFRIPNGEFDEQLGQMLEPSRYTLSTNESMIETSIATEAIIPNDADMNDDSDSSSDNHRKESTVDEVIEIAIQPRISARRTGFKLSDMAHTSGSMFRPSSPDVTVTKRHLSQTTLDKVAVKRARTMDLEDELSEEDDSLDEHHDMDKNDYEDIHEPSNSQEALNERTVYRTNGDIWDTIEDERVSSIVTNPETASKHSVSETLHADNEHNHSIR</sequence>
<feature type="non-terminal residue" evidence="3">
    <location>
        <position position="489"/>
    </location>
</feature>
<dbReference type="NCBIfam" id="TIGR00585">
    <property type="entry name" value="mutl"/>
    <property type="match status" value="1"/>
</dbReference>
<dbReference type="PANTHER" id="PTHR10073:SF52">
    <property type="entry name" value="MISMATCH REPAIR ENDONUCLEASE PMS2"/>
    <property type="match status" value="1"/>
</dbReference>
<evidence type="ECO:0000313" key="3">
    <source>
        <dbReference type="EMBL" id="KAG2189405.1"/>
    </source>
</evidence>
<dbReference type="GO" id="GO:0005524">
    <property type="term" value="F:ATP binding"/>
    <property type="evidence" value="ECO:0007669"/>
    <property type="project" value="InterPro"/>
</dbReference>